<evidence type="ECO:0000256" key="5">
    <source>
        <dbReference type="ARBA" id="ARBA00023136"/>
    </source>
</evidence>
<evidence type="ECO:0000256" key="3">
    <source>
        <dbReference type="ARBA" id="ARBA00022692"/>
    </source>
</evidence>
<dbReference type="RefSeq" id="WP_377247652.1">
    <property type="nucleotide sequence ID" value="NZ_JBHLXP010000005.1"/>
</dbReference>
<organism evidence="10 11">
    <name type="scientific">Rheinheimera tilapiae</name>
    <dbReference type="NCBI Taxonomy" id="875043"/>
    <lineage>
        <taxon>Bacteria</taxon>
        <taxon>Pseudomonadati</taxon>
        <taxon>Pseudomonadota</taxon>
        <taxon>Gammaproteobacteria</taxon>
        <taxon>Chromatiales</taxon>
        <taxon>Chromatiaceae</taxon>
        <taxon>Rheinheimera</taxon>
    </lineage>
</organism>
<evidence type="ECO:0000256" key="4">
    <source>
        <dbReference type="ARBA" id="ARBA00022989"/>
    </source>
</evidence>
<name>A0ABV6BHA7_9GAMM</name>
<dbReference type="Proteomes" id="UP001589813">
    <property type="component" value="Unassembled WGS sequence"/>
</dbReference>
<keyword evidence="2" id="KW-1003">Cell membrane</keyword>
<accession>A0ABV6BHA7</accession>
<feature type="domain" description="ABC3 transporter permease C-terminal" evidence="8">
    <location>
        <begin position="278"/>
        <end position="390"/>
    </location>
</feature>
<keyword evidence="5 7" id="KW-0472">Membrane</keyword>
<proteinExistence type="inferred from homology"/>
<dbReference type="InterPro" id="IPR050250">
    <property type="entry name" value="Macrolide_Exporter_MacB"/>
</dbReference>
<keyword evidence="3 7" id="KW-0812">Transmembrane</keyword>
<sequence length="397" mass="43083">MSLHLMLKSLKRRKVVTGLLLLQLAMTLALLLNAVMLASQTHASLNEPTGLDMENILQVQLKPTTPELRKYPALSDLLERQLAGVRAVPGVIAVAYSNQGPLLQGGNNGNVFKVGAQERTNLASIPMYFVSADFFQVLGLTVQNGELPVSPTPLDGKVQSPVVLTQQLAEHLFAEENPVGQAVNRGPVAAVVSNFYGQRSAEHVFNNSVQVAPLYGVDWGYSLLLRVEAGSADAVRQQLDQVLRNVDTNIEIFYVRSLAEQHHRLYRTEFGLAVLLTILAGLMLLVTMISSYSNAHFHALKSQQDIGIKRALGASRQAIFVELLAEGWLCTLLGTGAGVFVALLLNKLLATVIVIPAIPLWLPLLSISVLMLCVTLATWYPARIATRVSPATATKTL</sequence>
<dbReference type="InterPro" id="IPR003838">
    <property type="entry name" value="ABC3_permease_C"/>
</dbReference>
<evidence type="ECO:0000313" key="11">
    <source>
        <dbReference type="Proteomes" id="UP001589813"/>
    </source>
</evidence>
<evidence type="ECO:0000259" key="8">
    <source>
        <dbReference type="Pfam" id="PF02687"/>
    </source>
</evidence>
<feature type="transmembrane region" description="Helical" evidence="7">
    <location>
        <begin position="357"/>
        <end position="380"/>
    </location>
</feature>
<keyword evidence="11" id="KW-1185">Reference proteome</keyword>
<dbReference type="PANTHER" id="PTHR30572">
    <property type="entry name" value="MEMBRANE COMPONENT OF TRANSPORTER-RELATED"/>
    <property type="match status" value="1"/>
</dbReference>
<evidence type="ECO:0000256" key="7">
    <source>
        <dbReference type="SAM" id="Phobius"/>
    </source>
</evidence>
<feature type="transmembrane region" description="Helical" evidence="7">
    <location>
        <begin position="270"/>
        <end position="292"/>
    </location>
</feature>
<evidence type="ECO:0000256" key="1">
    <source>
        <dbReference type="ARBA" id="ARBA00004651"/>
    </source>
</evidence>
<gene>
    <name evidence="10" type="ORF">ACFFJP_18210</name>
</gene>
<comment type="caution">
    <text evidence="10">The sequence shown here is derived from an EMBL/GenBank/DDBJ whole genome shotgun (WGS) entry which is preliminary data.</text>
</comment>
<dbReference type="Pfam" id="PF02687">
    <property type="entry name" value="FtsX"/>
    <property type="match status" value="1"/>
</dbReference>
<evidence type="ECO:0000313" key="10">
    <source>
        <dbReference type="EMBL" id="MFC0050239.1"/>
    </source>
</evidence>
<feature type="domain" description="MacB-like periplasmic core" evidence="9">
    <location>
        <begin position="26"/>
        <end position="241"/>
    </location>
</feature>
<dbReference type="Pfam" id="PF12704">
    <property type="entry name" value="MacB_PCD"/>
    <property type="match status" value="1"/>
</dbReference>
<dbReference type="PANTHER" id="PTHR30572:SF4">
    <property type="entry name" value="ABC TRANSPORTER PERMEASE YTRF"/>
    <property type="match status" value="1"/>
</dbReference>
<feature type="transmembrane region" description="Helical" evidence="7">
    <location>
        <begin position="319"/>
        <end position="345"/>
    </location>
</feature>
<evidence type="ECO:0000256" key="2">
    <source>
        <dbReference type="ARBA" id="ARBA00022475"/>
    </source>
</evidence>
<dbReference type="InterPro" id="IPR025857">
    <property type="entry name" value="MacB_PCD"/>
</dbReference>
<comment type="similarity">
    <text evidence="6">Belongs to the ABC-4 integral membrane protein family.</text>
</comment>
<evidence type="ECO:0000259" key="9">
    <source>
        <dbReference type="Pfam" id="PF12704"/>
    </source>
</evidence>
<comment type="subcellular location">
    <subcellularLocation>
        <location evidence="1">Cell membrane</location>
        <topology evidence="1">Multi-pass membrane protein</topology>
    </subcellularLocation>
</comment>
<reference evidence="10 11" key="1">
    <citation type="submission" date="2024-09" db="EMBL/GenBank/DDBJ databases">
        <authorList>
            <person name="Sun Q."/>
            <person name="Mori K."/>
        </authorList>
    </citation>
    <scope>NUCLEOTIDE SEQUENCE [LARGE SCALE GENOMIC DNA]</scope>
    <source>
        <strain evidence="10 11">KCTC 23315</strain>
    </source>
</reference>
<dbReference type="EMBL" id="JBHLXP010000005">
    <property type="protein sequence ID" value="MFC0050239.1"/>
    <property type="molecule type" value="Genomic_DNA"/>
</dbReference>
<keyword evidence="4 7" id="KW-1133">Transmembrane helix</keyword>
<evidence type="ECO:0000256" key="6">
    <source>
        <dbReference type="ARBA" id="ARBA00038076"/>
    </source>
</evidence>
<protein>
    <submittedName>
        <fullName evidence="10">FtsX-like permease family protein</fullName>
    </submittedName>
</protein>